<protein>
    <submittedName>
        <fullName evidence="1">Uncharacterized protein</fullName>
    </submittedName>
</protein>
<keyword evidence="2" id="KW-1185">Reference proteome</keyword>
<evidence type="ECO:0000313" key="1">
    <source>
        <dbReference type="EMBL" id="KAF2475987.1"/>
    </source>
</evidence>
<sequence length="379" mass="43197">MAISGVGGEYEDEDQALAISDDYRPGQVNVDVDASSKHPSREYCWPSSKQLTGHGPIMHCQRPDRLPNTCLQCTDLLQLAISAAISTKLESYSGRTIRLTIQLEHVQSIGVRVNFHLINNEGANLQYELYPFTRNHLNPLTKGQRHFLATLMIRACVVSRWSSCSLGLILEHRFTPSPCFLHEPLVSEFLKKVLRKLPAFRRADPPEVFEVSEMNTEDLGDAGAGRRHRGYGNVDNLGGKSRLSYSQLQHKPHAQIGHNANFERVGTTYRLHVYTSAGTSNWYRRLLPKALAQYFLEGRECLGEVGKHLGKDIPYKKLQGNHRPLWLGVLPYMFTYFKTNILFFLRVSGPFIYTVFLQCKVRTNFKRLRCEFVEIAKLD</sequence>
<dbReference type="Proteomes" id="UP000799755">
    <property type="component" value="Unassembled WGS sequence"/>
</dbReference>
<name>A0ACB6RCD9_9PLEO</name>
<evidence type="ECO:0000313" key="2">
    <source>
        <dbReference type="Proteomes" id="UP000799755"/>
    </source>
</evidence>
<accession>A0ACB6RCD9</accession>
<reference evidence="1" key="1">
    <citation type="journal article" date="2020" name="Stud. Mycol.">
        <title>101 Dothideomycetes genomes: a test case for predicting lifestyles and emergence of pathogens.</title>
        <authorList>
            <person name="Haridas S."/>
            <person name="Albert R."/>
            <person name="Binder M."/>
            <person name="Bloem J."/>
            <person name="Labutti K."/>
            <person name="Salamov A."/>
            <person name="Andreopoulos B."/>
            <person name="Baker S."/>
            <person name="Barry K."/>
            <person name="Bills G."/>
            <person name="Bluhm B."/>
            <person name="Cannon C."/>
            <person name="Castanera R."/>
            <person name="Culley D."/>
            <person name="Daum C."/>
            <person name="Ezra D."/>
            <person name="Gonzalez J."/>
            <person name="Henrissat B."/>
            <person name="Kuo A."/>
            <person name="Liang C."/>
            <person name="Lipzen A."/>
            <person name="Lutzoni F."/>
            <person name="Magnuson J."/>
            <person name="Mondo S."/>
            <person name="Nolan M."/>
            <person name="Ohm R."/>
            <person name="Pangilinan J."/>
            <person name="Park H.-J."/>
            <person name="Ramirez L."/>
            <person name="Alfaro M."/>
            <person name="Sun H."/>
            <person name="Tritt A."/>
            <person name="Yoshinaga Y."/>
            <person name="Zwiers L.-H."/>
            <person name="Turgeon B."/>
            <person name="Goodwin S."/>
            <person name="Spatafora J."/>
            <person name="Crous P."/>
            <person name="Grigoriev I."/>
        </authorList>
    </citation>
    <scope>NUCLEOTIDE SEQUENCE</scope>
    <source>
        <strain evidence="1">ATCC 200398</strain>
    </source>
</reference>
<proteinExistence type="predicted"/>
<dbReference type="EMBL" id="MU003495">
    <property type="protein sequence ID" value="KAF2475987.1"/>
    <property type="molecule type" value="Genomic_DNA"/>
</dbReference>
<organism evidence="1 2">
    <name type="scientific">Lindgomyces ingoldianus</name>
    <dbReference type="NCBI Taxonomy" id="673940"/>
    <lineage>
        <taxon>Eukaryota</taxon>
        <taxon>Fungi</taxon>
        <taxon>Dikarya</taxon>
        <taxon>Ascomycota</taxon>
        <taxon>Pezizomycotina</taxon>
        <taxon>Dothideomycetes</taxon>
        <taxon>Pleosporomycetidae</taxon>
        <taxon>Pleosporales</taxon>
        <taxon>Lindgomycetaceae</taxon>
        <taxon>Lindgomyces</taxon>
    </lineage>
</organism>
<gene>
    <name evidence="1" type="ORF">BDR25DRAFT_350266</name>
</gene>
<comment type="caution">
    <text evidence="1">The sequence shown here is derived from an EMBL/GenBank/DDBJ whole genome shotgun (WGS) entry which is preliminary data.</text>
</comment>